<dbReference type="EMBL" id="JACEIK010002697">
    <property type="protein sequence ID" value="MCD9638418.1"/>
    <property type="molecule type" value="Genomic_DNA"/>
</dbReference>
<comment type="caution">
    <text evidence="1">The sequence shown here is derived from an EMBL/GenBank/DDBJ whole genome shotgun (WGS) entry which is preliminary data.</text>
</comment>
<protein>
    <submittedName>
        <fullName evidence="1">Uncharacterized protein</fullName>
    </submittedName>
</protein>
<organism evidence="1 2">
    <name type="scientific">Datura stramonium</name>
    <name type="common">Jimsonweed</name>
    <name type="synonym">Common thornapple</name>
    <dbReference type="NCBI Taxonomy" id="4076"/>
    <lineage>
        <taxon>Eukaryota</taxon>
        <taxon>Viridiplantae</taxon>
        <taxon>Streptophyta</taxon>
        <taxon>Embryophyta</taxon>
        <taxon>Tracheophyta</taxon>
        <taxon>Spermatophyta</taxon>
        <taxon>Magnoliopsida</taxon>
        <taxon>eudicotyledons</taxon>
        <taxon>Gunneridae</taxon>
        <taxon>Pentapetalae</taxon>
        <taxon>asterids</taxon>
        <taxon>lamiids</taxon>
        <taxon>Solanales</taxon>
        <taxon>Solanaceae</taxon>
        <taxon>Solanoideae</taxon>
        <taxon>Datureae</taxon>
        <taxon>Datura</taxon>
    </lineage>
</organism>
<proteinExistence type="predicted"/>
<name>A0ABS8UUG0_DATST</name>
<evidence type="ECO:0000313" key="1">
    <source>
        <dbReference type="EMBL" id="MCD9638418.1"/>
    </source>
</evidence>
<dbReference type="Proteomes" id="UP000823775">
    <property type="component" value="Unassembled WGS sequence"/>
</dbReference>
<gene>
    <name evidence="1" type="ORF">HAX54_022380</name>
</gene>
<reference evidence="1 2" key="1">
    <citation type="journal article" date="2021" name="BMC Genomics">
        <title>Datura genome reveals duplications of psychoactive alkaloid biosynthetic genes and high mutation rate following tissue culture.</title>
        <authorList>
            <person name="Rajewski A."/>
            <person name="Carter-House D."/>
            <person name="Stajich J."/>
            <person name="Litt A."/>
        </authorList>
    </citation>
    <scope>NUCLEOTIDE SEQUENCE [LARGE SCALE GENOMIC DNA]</scope>
    <source>
        <strain evidence="1">AR-01</strain>
    </source>
</reference>
<sequence length="59" mass="6756">MTWELSATHHDSHHESLVVTTTLGYESLLVVLIFHLSELHPMDDHHDSSLETRGHSMTH</sequence>
<evidence type="ECO:0000313" key="2">
    <source>
        <dbReference type="Proteomes" id="UP000823775"/>
    </source>
</evidence>
<feature type="non-terminal residue" evidence="1">
    <location>
        <position position="59"/>
    </location>
</feature>
<keyword evidence="2" id="KW-1185">Reference proteome</keyword>
<accession>A0ABS8UUG0</accession>